<evidence type="ECO:0000313" key="2">
    <source>
        <dbReference type="EMBL" id="AQQ67049.1"/>
    </source>
</evidence>
<evidence type="ECO:0000313" key="3">
    <source>
        <dbReference type="Proteomes" id="UP000188219"/>
    </source>
</evidence>
<dbReference type="KEGG" id="maga:Mag101_04885"/>
<dbReference type="EMBL" id="CP019650">
    <property type="protein sequence ID" value="AQQ67049.1"/>
    <property type="molecule type" value="Genomic_DNA"/>
</dbReference>
<gene>
    <name evidence="2" type="ORF">Mag101_04885</name>
</gene>
<dbReference type="AlphaFoldDB" id="A0A1Q2M328"/>
<keyword evidence="1" id="KW-0812">Transmembrane</keyword>
<sequence length="133" mass="14974">MHALRVFVRYPTLLRTLVDHIAQMKYAYLIVLCMPLVLSGCTIVGLIIGQKNNKERNKDKSVFDAKTYDYSNVKVGFETDKKIVKAILESTGRKDDEGGVGDRNVPIHCKPPLVQVCSVKENLCICIKDSQFN</sequence>
<keyword evidence="1" id="KW-0472">Membrane</keyword>
<keyword evidence="1" id="KW-1133">Transmembrane helix</keyword>
<keyword evidence="3" id="KW-1185">Reference proteome</keyword>
<organism evidence="2 3">
    <name type="scientific">Microbulbifer agarilyticus</name>
    <dbReference type="NCBI Taxonomy" id="260552"/>
    <lineage>
        <taxon>Bacteria</taxon>
        <taxon>Pseudomonadati</taxon>
        <taxon>Pseudomonadota</taxon>
        <taxon>Gammaproteobacteria</taxon>
        <taxon>Cellvibrionales</taxon>
        <taxon>Microbulbiferaceae</taxon>
        <taxon>Microbulbifer</taxon>
    </lineage>
</organism>
<dbReference type="Proteomes" id="UP000188219">
    <property type="component" value="Chromosome"/>
</dbReference>
<name>A0A1Q2M328_9GAMM</name>
<reference evidence="2" key="1">
    <citation type="submission" date="2017-02" db="EMBL/GenBank/DDBJ databases">
        <title>Genome of Microbulbifer agarilyticus GP101.</title>
        <authorList>
            <person name="Jung J."/>
            <person name="Bae S.S."/>
            <person name="Baek K."/>
        </authorList>
    </citation>
    <scope>NUCLEOTIDE SEQUENCE [LARGE SCALE GENOMIC DNA]</scope>
    <source>
        <strain evidence="2">GP101</strain>
    </source>
</reference>
<protein>
    <submittedName>
        <fullName evidence="2">Uncharacterized protein</fullName>
    </submittedName>
</protein>
<feature type="transmembrane region" description="Helical" evidence="1">
    <location>
        <begin position="26"/>
        <end position="48"/>
    </location>
</feature>
<accession>A0A1Q2M328</accession>
<evidence type="ECO:0000256" key="1">
    <source>
        <dbReference type="SAM" id="Phobius"/>
    </source>
</evidence>
<proteinExistence type="predicted"/>